<dbReference type="SUPFAM" id="SSF54593">
    <property type="entry name" value="Glyoxalase/Bleomycin resistance protein/Dihydroxybiphenyl dioxygenase"/>
    <property type="match status" value="1"/>
</dbReference>
<dbReference type="PANTHER" id="PTHR33990:SF1">
    <property type="entry name" value="PROTEIN YJDN"/>
    <property type="match status" value="1"/>
</dbReference>
<dbReference type="eggNOG" id="COG2764">
    <property type="taxonomic scope" value="Bacteria"/>
</dbReference>
<dbReference type="Proteomes" id="UP000019095">
    <property type="component" value="Chromosome"/>
</dbReference>
<sequence>MNQKSVTPYLFFGGTCEEALNFYKEAVGARVSMMMRFGESPEAPPPGTIPADYDNKIMHASFSIGSSILMASDGCGGASTFSGFSLSVTPESKEEATRMFNALAEGGTVTMALGETFFSPWFGMLKDRYGMEWMVAMQPAEQATQA</sequence>
<evidence type="ECO:0000313" key="2">
    <source>
        <dbReference type="EMBL" id="AHG62327.1"/>
    </source>
</evidence>
<dbReference type="Gene3D" id="3.10.180.10">
    <property type="entry name" value="2,3-Dihydroxybiphenyl 1,2-Dioxygenase, domain 1"/>
    <property type="match status" value="1"/>
</dbReference>
<proteinExistence type="predicted"/>
<keyword evidence="2" id="KW-0808">Transferase</keyword>
<feature type="domain" description="PhnB-like" evidence="1">
    <location>
        <begin position="5"/>
        <end position="135"/>
    </location>
</feature>
<dbReference type="STRING" id="1247726.MIM_c02250"/>
<dbReference type="PATRIC" id="fig|1247726.3.peg.250"/>
<name>W0PA09_ADVMD</name>
<dbReference type="PANTHER" id="PTHR33990">
    <property type="entry name" value="PROTEIN YJDN-RELATED"/>
    <property type="match status" value="1"/>
</dbReference>
<dbReference type="AlphaFoldDB" id="W0PA09"/>
<dbReference type="EMBL" id="CP003915">
    <property type="protein sequence ID" value="AHG62327.1"/>
    <property type="molecule type" value="Genomic_DNA"/>
</dbReference>
<dbReference type="GO" id="GO:0032259">
    <property type="term" value="P:methylation"/>
    <property type="evidence" value="ECO:0007669"/>
    <property type="project" value="UniProtKB-KW"/>
</dbReference>
<dbReference type="Pfam" id="PF06983">
    <property type="entry name" value="3-dmu-9_3-mt"/>
    <property type="match status" value="1"/>
</dbReference>
<organism evidence="2 3">
    <name type="scientific">Advenella mimigardefordensis (strain DSM 17166 / LMG 22922 / DPN7)</name>
    <dbReference type="NCBI Taxonomy" id="1247726"/>
    <lineage>
        <taxon>Bacteria</taxon>
        <taxon>Pseudomonadati</taxon>
        <taxon>Pseudomonadota</taxon>
        <taxon>Betaproteobacteria</taxon>
        <taxon>Burkholderiales</taxon>
        <taxon>Alcaligenaceae</taxon>
    </lineage>
</organism>
<gene>
    <name evidence="2" type="ORF">MIM_c02250</name>
</gene>
<reference evidence="2 3" key="1">
    <citation type="journal article" date="2014" name="Microbiology">
        <title>Unravelling the complete genome sequence of Advenella mimigardefordensis strain DPN7T and novel insights in the catabolism of the xenobiotic polythioester precursor 3,3'-dithiodipropionate.</title>
        <authorList>
            <person name="Wubbeler J.H."/>
            <person name="Hiessl S."/>
            <person name="Schuldes J."/>
            <person name="Thurmer A."/>
            <person name="Daniel R."/>
            <person name="Steinbuchel A."/>
        </authorList>
    </citation>
    <scope>NUCLEOTIDE SEQUENCE [LARGE SCALE GENOMIC DNA]</scope>
    <source>
        <strain evidence="3">DSM 17166 / LMG 22922 / DPN7</strain>
    </source>
</reference>
<keyword evidence="2" id="KW-0830">Ubiquinone</keyword>
<dbReference type="CDD" id="cd06588">
    <property type="entry name" value="PhnB_like"/>
    <property type="match status" value="1"/>
</dbReference>
<dbReference type="RefSeq" id="WP_025370926.1">
    <property type="nucleotide sequence ID" value="NZ_CP003915.1"/>
</dbReference>
<evidence type="ECO:0000313" key="3">
    <source>
        <dbReference type="Proteomes" id="UP000019095"/>
    </source>
</evidence>
<dbReference type="InterPro" id="IPR028973">
    <property type="entry name" value="PhnB-like"/>
</dbReference>
<dbReference type="HOGENOM" id="CLU_046006_17_1_4"/>
<keyword evidence="2" id="KW-0489">Methyltransferase</keyword>
<dbReference type="InterPro" id="IPR029068">
    <property type="entry name" value="Glyas_Bleomycin-R_OHBP_Dase"/>
</dbReference>
<dbReference type="OrthoDB" id="9795306at2"/>
<accession>W0PA09</accession>
<evidence type="ECO:0000259" key="1">
    <source>
        <dbReference type="Pfam" id="PF06983"/>
    </source>
</evidence>
<keyword evidence="3" id="KW-1185">Reference proteome</keyword>
<dbReference type="KEGG" id="amim:MIM_c02250"/>
<protein>
    <submittedName>
        <fullName evidence="2">Putative 3-demethylubiquinone-9 3-methyltransferase</fullName>
    </submittedName>
</protein>
<dbReference type="GO" id="GO:0008168">
    <property type="term" value="F:methyltransferase activity"/>
    <property type="evidence" value="ECO:0007669"/>
    <property type="project" value="UniProtKB-KW"/>
</dbReference>